<protein>
    <submittedName>
        <fullName evidence="1">Unannotated protein</fullName>
    </submittedName>
</protein>
<evidence type="ECO:0000313" key="1">
    <source>
        <dbReference type="EMBL" id="CAB4367714.1"/>
    </source>
</evidence>
<accession>A0A6J6AGJ2</accession>
<sequence>MHQSQWPTASDLTRGLSSGPNEELLDAICGAIGVIRRAKTEAKVSQRAVVTEASFVTSIDAASAITAGWADIADAGSVEKWNISTADTNEIMVNVTLAPNIH</sequence>
<organism evidence="1">
    <name type="scientific">freshwater metagenome</name>
    <dbReference type="NCBI Taxonomy" id="449393"/>
    <lineage>
        <taxon>unclassified sequences</taxon>
        <taxon>metagenomes</taxon>
        <taxon>ecological metagenomes</taxon>
    </lineage>
</organism>
<reference evidence="1" key="1">
    <citation type="submission" date="2020-05" db="EMBL/GenBank/DDBJ databases">
        <authorList>
            <person name="Chiriac C."/>
            <person name="Salcher M."/>
            <person name="Ghai R."/>
            <person name="Kavagutti S V."/>
        </authorList>
    </citation>
    <scope>NUCLEOTIDE SEQUENCE</scope>
</reference>
<proteinExistence type="predicted"/>
<name>A0A6J6AGJ2_9ZZZZ</name>
<dbReference type="EMBL" id="CAETWZ010000032">
    <property type="protein sequence ID" value="CAB4367714.1"/>
    <property type="molecule type" value="Genomic_DNA"/>
</dbReference>
<dbReference type="AlphaFoldDB" id="A0A6J6AGJ2"/>
<gene>
    <name evidence="1" type="ORF">UFOPK4179_00502</name>
</gene>